<accession>A0A7W3WVH4</accession>
<evidence type="ECO:0000256" key="1">
    <source>
        <dbReference type="ARBA" id="ARBA00004202"/>
    </source>
</evidence>
<protein>
    <submittedName>
        <fullName evidence="7">ATP-binding cassette domain-containing protein</fullName>
    </submittedName>
</protein>
<dbReference type="PROSITE" id="PS50893">
    <property type="entry name" value="ABC_TRANSPORTER_2"/>
    <property type="match status" value="1"/>
</dbReference>
<keyword evidence="3" id="KW-0547">Nucleotide-binding</keyword>
<keyword evidence="4 7" id="KW-0067">ATP-binding</keyword>
<dbReference type="InterPro" id="IPR050763">
    <property type="entry name" value="ABC_transporter_ATP-binding"/>
</dbReference>
<evidence type="ECO:0000256" key="4">
    <source>
        <dbReference type="ARBA" id="ARBA00022840"/>
    </source>
</evidence>
<name>A0A7W3WVH4_9ACTN</name>
<gene>
    <name evidence="7" type="ORF">H3147_10115</name>
</gene>
<dbReference type="SMART" id="SM00382">
    <property type="entry name" value="AAA"/>
    <property type="match status" value="1"/>
</dbReference>
<dbReference type="GO" id="GO:0046677">
    <property type="term" value="P:response to antibiotic"/>
    <property type="evidence" value="ECO:0007669"/>
    <property type="project" value="UniProtKB-KW"/>
</dbReference>
<evidence type="ECO:0000256" key="5">
    <source>
        <dbReference type="ARBA" id="ARBA00023251"/>
    </source>
</evidence>
<dbReference type="PANTHER" id="PTHR42711">
    <property type="entry name" value="ABC TRANSPORTER ATP-BINDING PROTEIN"/>
    <property type="match status" value="1"/>
</dbReference>
<comment type="subcellular location">
    <subcellularLocation>
        <location evidence="1">Cell membrane</location>
        <topology evidence="1">Peripheral membrane protein</topology>
    </subcellularLocation>
</comment>
<dbReference type="EMBL" id="JABJXA010000045">
    <property type="protein sequence ID" value="MBB1259192.1"/>
    <property type="molecule type" value="Genomic_DNA"/>
</dbReference>
<dbReference type="PANTHER" id="PTHR42711:SF1">
    <property type="entry name" value="ABC-TRANSPORT PROTEIN, ATP-BINDING COMPONENT"/>
    <property type="match status" value="1"/>
</dbReference>
<dbReference type="InterPro" id="IPR003439">
    <property type="entry name" value="ABC_transporter-like_ATP-bd"/>
</dbReference>
<organism evidence="7 8">
    <name type="scientific">Streptomyces alkaliterrae</name>
    <dbReference type="NCBI Taxonomy" id="2213162"/>
    <lineage>
        <taxon>Bacteria</taxon>
        <taxon>Bacillati</taxon>
        <taxon>Actinomycetota</taxon>
        <taxon>Actinomycetes</taxon>
        <taxon>Kitasatosporales</taxon>
        <taxon>Streptomycetaceae</taxon>
        <taxon>Streptomyces</taxon>
    </lineage>
</organism>
<dbReference type="GO" id="GO:0005524">
    <property type="term" value="F:ATP binding"/>
    <property type="evidence" value="ECO:0007669"/>
    <property type="project" value="UniProtKB-KW"/>
</dbReference>
<evidence type="ECO:0000313" key="7">
    <source>
        <dbReference type="EMBL" id="MBB1259192.1"/>
    </source>
</evidence>
<dbReference type="GO" id="GO:0005886">
    <property type="term" value="C:plasma membrane"/>
    <property type="evidence" value="ECO:0007669"/>
    <property type="project" value="UniProtKB-SubCell"/>
</dbReference>
<dbReference type="GO" id="GO:0016887">
    <property type="term" value="F:ATP hydrolysis activity"/>
    <property type="evidence" value="ECO:0007669"/>
    <property type="project" value="InterPro"/>
</dbReference>
<dbReference type="Proteomes" id="UP000517765">
    <property type="component" value="Unassembled WGS sequence"/>
</dbReference>
<sequence>MPLIEVRDLVKEFQRPRQKAGRFSALRTLVSREYDVVRAVDGISFSVDAGEVVGYIGPNGAGKSTTIKLLTGVLEPTSGSVRVAGSAPSRNRRENAQRIGAVFGQRSQLWWDLPLVESMKLLAALYDIDPKAYRTQLAYLDQVLGLEDILPTPVRQLSLGQRMRGDLAAAFLHQPSVLYLDEPTIGLDVHAKDRVCAFIEQVSQERRATIVLTTHDLADIERLCDRVILIDRGSVAFDGPVKKLKASYAPERVLKVRYEPDGQAPQLTVGQNIASGTVLVAAPGEVSLRLPPTASAVPTALSEIGTLGNIVDLSIEETSLEEVIKQVYPARRAAAQ</sequence>
<evidence type="ECO:0000259" key="6">
    <source>
        <dbReference type="PROSITE" id="PS50893"/>
    </source>
</evidence>
<dbReference type="AlphaFoldDB" id="A0A7W3WVH4"/>
<evidence type="ECO:0000256" key="3">
    <source>
        <dbReference type="ARBA" id="ARBA00022741"/>
    </source>
</evidence>
<dbReference type="Pfam" id="PF00005">
    <property type="entry name" value="ABC_tran"/>
    <property type="match status" value="1"/>
</dbReference>
<keyword evidence="5" id="KW-0046">Antibiotic resistance</keyword>
<dbReference type="InterPro" id="IPR027417">
    <property type="entry name" value="P-loop_NTPase"/>
</dbReference>
<feature type="domain" description="ABC transporter" evidence="6">
    <location>
        <begin position="4"/>
        <end position="257"/>
    </location>
</feature>
<comment type="caution">
    <text evidence="7">The sequence shown here is derived from an EMBL/GenBank/DDBJ whole genome shotgun (WGS) entry which is preliminary data.</text>
</comment>
<keyword evidence="2" id="KW-0813">Transport</keyword>
<dbReference type="InterPro" id="IPR003593">
    <property type="entry name" value="AAA+_ATPase"/>
</dbReference>
<dbReference type="RefSeq" id="WP_181356301.1">
    <property type="nucleotide sequence ID" value="NZ_JABJXA010000045.1"/>
</dbReference>
<dbReference type="Gene3D" id="3.40.50.300">
    <property type="entry name" value="P-loop containing nucleotide triphosphate hydrolases"/>
    <property type="match status" value="1"/>
</dbReference>
<evidence type="ECO:0000313" key="8">
    <source>
        <dbReference type="Proteomes" id="UP000517765"/>
    </source>
</evidence>
<evidence type="ECO:0000256" key="2">
    <source>
        <dbReference type="ARBA" id="ARBA00022448"/>
    </source>
</evidence>
<reference evidence="8" key="1">
    <citation type="submission" date="2020-05" db="EMBL/GenBank/DDBJ databases">
        <title>Classification of alakaliphilic streptomycetes isolated from an alkaline soil next to Lonar Crater, India and a proposal for the recognition of Streptomyces alkaliterrae sp. nov.</title>
        <authorList>
            <person name="Golinska P."/>
        </authorList>
    </citation>
    <scope>NUCLEOTIDE SEQUENCE [LARGE SCALE GENOMIC DNA]</scope>
    <source>
        <strain evidence="8">OF8</strain>
    </source>
</reference>
<dbReference type="SUPFAM" id="SSF52540">
    <property type="entry name" value="P-loop containing nucleoside triphosphate hydrolases"/>
    <property type="match status" value="1"/>
</dbReference>
<proteinExistence type="predicted"/>